<sequence length="312" mass="33642">MLRLQSTMLTRLLSPSPASPVFSLYRLLSAKAPLIPPNPSFAVEEYLVATCGLTQAQALKASGKLFRLKSPTKPDAVLAFLSDLGLSSADIAALITKDPLVLCASVEKTLAPVVVGLTGHGLSHAEIARLVSVGRFTFRCRSVVSNLPYYLSLFGSIDNLVPLLRRSYGLLDRSLEKVVKPNVALLRECGLGDCDISRMCLSSPSVLKINPERFKAMVACAEGLGVLRGSAMFRYALDAVAFHGEEKIAAKVEYLKNTFRWSDAEVGIAIMRPLAEGKCLLDSCLHEPRTGMGTGNIALDSASKRCTQPFVL</sequence>
<organism evidence="1 2">
    <name type="scientific">Avena sativa</name>
    <name type="common">Oat</name>
    <dbReference type="NCBI Taxonomy" id="4498"/>
    <lineage>
        <taxon>Eukaryota</taxon>
        <taxon>Viridiplantae</taxon>
        <taxon>Streptophyta</taxon>
        <taxon>Embryophyta</taxon>
        <taxon>Tracheophyta</taxon>
        <taxon>Spermatophyta</taxon>
        <taxon>Magnoliopsida</taxon>
        <taxon>Liliopsida</taxon>
        <taxon>Poales</taxon>
        <taxon>Poaceae</taxon>
        <taxon>BOP clade</taxon>
        <taxon>Pooideae</taxon>
        <taxon>Poodae</taxon>
        <taxon>Poeae</taxon>
        <taxon>Poeae Chloroplast Group 1 (Aveneae type)</taxon>
        <taxon>Aveninae</taxon>
        <taxon>Avena</taxon>
    </lineage>
</organism>
<keyword evidence="2" id="KW-1185">Reference proteome</keyword>
<dbReference type="Proteomes" id="UP001732700">
    <property type="component" value="Chromosome 6C"/>
</dbReference>
<name>A0ACD5Z647_AVESA</name>
<dbReference type="EnsemblPlants" id="AVESA.00010b.r2.6CG1110850.1">
    <property type="protein sequence ID" value="AVESA.00010b.r2.6CG1110850.1.CDS.1"/>
    <property type="gene ID" value="AVESA.00010b.r2.6CG1110850"/>
</dbReference>
<reference evidence="1" key="2">
    <citation type="submission" date="2025-09" db="UniProtKB">
        <authorList>
            <consortium name="EnsemblPlants"/>
        </authorList>
    </citation>
    <scope>IDENTIFICATION</scope>
</reference>
<accession>A0ACD5Z647</accession>
<evidence type="ECO:0000313" key="2">
    <source>
        <dbReference type="Proteomes" id="UP001732700"/>
    </source>
</evidence>
<proteinExistence type="predicted"/>
<protein>
    <submittedName>
        <fullName evidence="1">Uncharacterized protein</fullName>
    </submittedName>
</protein>
<evidence type="ECO:0000313" key="1">
    <source>
        <dbReference type="EnsemblPlants" id="AVESA.00010b.r2.6CG1110850.1.CDS.1"/>
    </source>
</evidence>
<reference evidence="1" key="1">
    <citation type="submission" date="2021-05" db="EMBL/GenBank/DDBJ databases">
        <authorList>
            <person name="Scholz U."/>
            <person name="Mascher M."/>
            <person name="Fiebig A."/>
        </authorList>
    </citation>
    <scope>NUCLEOTIDE SEQUENCE [LARGE SCALE GENOMIC DNA]</scope>
</reference>